<dbReference type="InterPro" id="IPR013078">
    <property type="entry name" value="His_Pase_superF_clade-1"/>
</dbReference>
<dbReference type="InterPro" id="IPR002156">
    <property type="entry name" value="RNaseH_domain"/>
</dbReference>
<organism evidence="6 7">
    <name type="scientific">Actinoallomurus iriomotensis</name>
    <dbReference type="NCBI Taxonomy" id="478107"/>
    <lineage>
        <taxon>Bacteria</taxon>
        <taxon>Bacillati</taxon>
        <taxon>Actinomycetota</taxon>
        <taxon>Actinomycetes</taxon>
        <taxon>Streptosporangiales</taxon>
        <taxon>Thermomonosporaceae</taxon>
        <taxon>Actinoallomurus</taxon>
    </lineage>
</organism>
<evidence type="ECO:0000256" key="4">
    <source>
        <dbReference type="SAM" id="MobiDB-lite"/>
    </source>
</evidence>
<comment type="caution">
    <text evidence="6">The sequence shown here is derived from an EMBL/GenBank/DDBJ whole genome shotgun (WGS) entry which is preliminary data.</text>
</comment>
<keyword evidence="7" id="KW-1185">Reference proteome</keyword>
<dbReference type="Pfam" id="PF13456">
    <property type="entry name" value="RVT_3"/>
    <property type="match status" value="1"/>
</dbReference>
<dbReference type="PANTHER" id="PTHR48100">
    <property type="entry name" value="BROAD-SPECIFICITY PHOSPHATASE YOR283W-RELATED"/>
    <property type="match status" value="1"/>
</dbReference>
<dbReference type="NCBIfam" id="NF005567">
    <property type="entry name" value="PRK07238.1"/>
    <property type="match status" value="1"/>
</dbReference>
<dbReference type="CDD" id="cd09279">
    <property type="entry name" value="RNase_HI_like"/>
    <property type="match status" value="1"/>
</dbReference>
<dbReference type="Gene3D" id="3.40.50.1240">
    <property type="entry name" value="Phosphoglycerate mutase-like"/>
    <property type="match status" value="1"/>
</dbReference>
<dbReference type="SUPFAM" id="SSF53254">
    <property type="entry name" value="Phosphoglycerate mutase-like"/>
    <property type="match status" value="1"/>
</dbReference>
<feature type="domain" description="RNase H type-1" evidence="5">
    <location>
        <begin position="1"/>
        <end position="140"/>
    </location>
</feature>
<dbReference type="InterPro" id="IPR012337">
    <property type="entry name" value="RNaseH-like_sf"/>
</dbReference>
<name>A0A9W6SE72_9ACTN</name>
<evidence type="ECO:0000256" key="2">
    <source>
        <dbReference type="PIRSR" id="PIRSR613078-1"/>
    </source>
</evidence>
<evidence type="ECO:0000313" key="7">
    <source>
        <dbReference type="Proteomes" id="UP001165074"/>
    </source>
</evidence>
<dbReference type="Pfam" id="PF00300">
    <property type="entry name" value="His_Phos_1"/>
    <property type="match status" value="1"/>
</dbReference>
<dbReference type="InterPro" id="IPR014636">
    <property type="entry name" value="RNaseH/PGlycerate_mutase"/>
</dbReference>
<dbReference type="RefSeq" id="WP_432705999.1">
    <property type="nucleotide sequence ID" value="NZ_BSTK01000017.1"/>
</dbReference>
<evidence type="ECO:0000313" key="6">
    <source>
        <dbReference type="EMBL" id="GLY90597.1"/>
    </source>
</evidence>
<evidence type="ECO:0000256" key="3">
    <source>
        <dbReference type="PIRSR" id="PIRSR613078-2"/>
    </source>
</evidence>
<dbReference type="CDD" id="cd07067">
    <property type="entry name" value="HP_PGM_like"/>
    <property type="match status" value="1"/>
</dbReference>
<feature type="region of interest" description="Disordered" evidence="4">
    <location>
        <begin position="137"/>
        <end position="177"/>
    </location>
</feature>
<feature type="active site" description="Proton donor/acceptor" evidence="2">
    <location>
        <position position="259"/>
    </location>
</feature>
<feature type="binding site" evidence="3">
    <location>
        <position position="235"/>
    </location>
    <ligand>
        <name>substrate</name>
    </ligand>
</feature>
<dbReference type="GO" id="GO:0004523">
    <property type="term" value="F:RNA-DNA hybrid ribonuclease activity"/>
    <property type="evidence" value="ECO:0007669"/>
    <property type="project" value="InterPro"/>
</dbReference>
<dbReference type="PROSITE" id="PS50879">
    <property type="entry name" value="RNASE_H_1"/>
    <property type="match status" value="1"/>
</dbReference>
<dbReference type="InterPro" id="IPR029033">
    <property type="entry name" value="His_PPase_superfam"/>
</dbReference>
<dbReference type="SMART" id="SM00855">
    <property type="entry name" value="PGAM"/>
    <property type="match status" value="1"/>
</dbReference>
<dbReference type="GO" id="GO:0016791">
    <property type="term" value="F:phosphatase activity"/>
    <property type="evidence" value="ECO:0007669"/>
    <property type="project" value="TreeGrafter"/>
</dbReference>
<feature type="compositionally biased region" description="Low complexity" evidence="4">
    <location>
        <begin position="141"/>
        <end position="157"/>
    </location>
</feature>
<dbReference type="GO" id="GO:0005737">
    <property type="term" value="C:cytoplasm"/>
    <property type="evidence" value="ECO:0007669"/>
    <property type="project" value="TreeGrafter"/>
</dbReference>
<protein>
    <submittedName>
        <fullName evidence="6">Bifunctional RNase H/acid phosphatase</fullName>
    </submittedName>
</protein>
<feature type="active site" description="Proton donor/acceptor; for phosphatase activity" evidence="1">
    <location>
        <position position="259"/>
    </location>
</feature>
<proteinExistence type="predicted"/>
<dbReference type="EMBL" id="BSTK01000017">
    <property type="protein sequence ID" value="GLY90597.1"/>
    <property type="molecule type" value="Genomic_DNA"/>
</dbReference>
<dbReference type="InterPro" id="IPR036397">
    <property type="entry name" value="RNaseH_sf"/>
</dbReference>
<evidence type="ECO:0000259" key="5">
    <source>
        <dbReference type="PROSITE" id="PS50879"/>
    </source>
</evidence>
<dbReference type="SUPFAM" id="SSF53098">
    <property type="entry name" value="Ribonuclease H-like"/>
    <property type="match status" value="1"/>
</dbReference>
<dbReference type="PANTHER" id="PTHR48100:SF62">
    <property type="entry name" value="GLUCOSYL-3-PHOSPHOGLYCERATE PHOSPHATASE"/>
    <property type="match status" value="1"/>
</dbReference>
<accession>A0A9W6SE72</accession>
<gene>
    <name evidence="6" type="ORF">Airi02_085260</name>
</gene>
<dbReference type="Gene3D" id="3.30.420.10">
    <property type="entry name" value="Ribonuclease H-like superfamily/Ribonuclease H"/>
    <property type="match status" value="1"/>
</dbReference>
<dbReference type="GO" id="GO:0003676">
    <property type="term" value="F:nucleic acid binding"/>
    <property type="evidence" value="ECO:0007669"/>
    <property type="project" value="InterPro"/>
</dbReference>
<evidence type="ECO:0000256" key="1">
    <source>
        <dbReference type="PIRSR" id="PIRSR036922-1"/>
    </source>
</evidence>
<feature type="active site" description="Tele-phosphohistidine intermediate" evidence="1">
    <location>
        <position position="186"/>
    </location>
</feature>
<dbReference type="InterPro" id="IPR050275">
    <property type="entry name" value="PGM_Phosphatase"/>
</dbReference>
<dbReference type="PIRSF" id="PIRSF036922">
    <property type="entry name" value="RNaseH_PGAM"/>
    <property type="match status" value="1"/>
</dbReference>
<dbReference type="AlphaFoldDB" id="A0A9W6SE72"/>
<dbReference type="Proteomes" id="UP001165074">
    <property type="component" value="Unassembled WGS sequence"/>
</dbReference>
<reference evidence="6" key="1">
    <citation type="submission" date="2023-03" db="EMBL/GenBank/DDBJ databases">
        <title>Actinoallomurus iriomotensis NBRC 103684.</title>
        <authorList>
            <person name="Ichikawa N."/>
            <person name="Sato H."/>
            <person name="Tonouchi N."/>
        </authorList>
    </citation>
    <scope>NUCLEOTIDE SEQUENCE</scope>
    <source>
        <strain evidence="6">NBRC 103684</strain>
    </source>
</reference>
<sequence length="378" mass="40504">MRLIVEADGGSRGNPGPAGYGAVVRDAVSGEVLAEAAESLGVATNNVAEYRGLIAALTKAAELAPDADVEARMDSKLVVEQMSGRWRIKHPDMKPLAMEARKLASGFSSVRFTWIPRERNKHADRLANEAMDAAAQGREWSASSSSAASSASSASASADDEEPHRETSAGWTAPTGAPTRTLLLRHGETPLSAEKRFAGVGEIPLTETGVLQAQAAAKALAGRSIDAIVSSPLGRARQTAQETADVLGLPVRTDDGFRETDFGDWEGYTFAEVRERWPAELDAWLADPSVAPPHGESFTAVARRVNTARDKLLVRFRQQTVLIVSHVTPIKLLVRSALDAPPSSLYRMFLDVSSISEIDWYADGPAVLKGFNDTHHLG</sequence>